<dbReference type="InterPro" id="IPR058248">
    <property type="entry name" value="Lxx211020-like"/>
</dbReference>
<feature type="chain" id="PRO_5022975944" evidence="2">
    <location>
        <begin position="19"/>
        <end position="189"/>
    </location>
</feature>
<gene>
    <name evidence="3" type="ORF">FHY64_16465</name>
</gene>
<name>A0A5C5GBW3_9RHOB</name>
<dbReference type="AlphaFoldDB" id="A0A5C5GBW3"/>
<evidence type="ECO:0000313" key="3">
    <source>
        <dbReference type="EMBL" id="TNY31597.1"/>
    </source>
</evidence>
<proteinExistence type="predicted"/>
<evidence type="ECO:0000256" key="2">
    <source>
        <dbReference type="SAM" id="SignalP"/>
    </source>
</evidence>
<evidence type="ECO:0000256" key="1">
    <source>
        <dbReference type="SAM" id="MobiDB-lite"/>
    </source>
</evidence>
<dbReference type="Gene3D" id="2.60.40.1890">
    <property type="entry name" value="PCu(A)C copper chaperone"/>
    <property type="match status" value="1"/>
</dbReference>
<dbReference type="PANTHER" id="PTHR36302:SF1">
    <property type="entry name" value="COPPER CHAPERONE PCU(A)C"/>
    <property type="match status" value="1"/>
</dbReference>
<dbReference type="PANTHER" id="PTHR36302">
    <property type="entry name" value="BLR7088 PROTEIN"/>
    <property type="match status" value="1"/>
</dbReference>
<dbReference type="SUPFAM" id="SSF110087">
    <property type="entry name" value="DR1885-like metal-binding protein"/>
    <property type="match status" value="1"/>
</dbReference>
<protein>
    <submittedName>
        <fullName evidence="3">Copper chaperone PCu(A)C</fullName>
    </submittedName>
</protein>
<organism evidence="3 4">
    <name type="scientific">Pelagovum pacificum</name>
    <dbReference type="NCBI Taxonomy" id="2588711"/>
    <lineage>
        <taxon>Bacteria</taxon>
        <taxon>Pseudomonadati</taxon>
        <taxon>Pseudomonadota</taxon>
        <taxon>Alphaproteobacteria</taxon>
        <taxon>Rhodobacterales</taxon>
        <taxon>Paracoccaceae</taxon>
        <taxon>Pelagovum</taxon>
    </lineage>
</organism>
<feature type="region of interest" description="Disordered" evidence="1">
    <location>
        <begin position="20"/>
        <end position="56"/>
    </location>
</feature>
<comment type="caution">
    <text evidence="3">The sequence shown here is derived from an EMBL/GenBank/DDBJ whole genome shotgun (WGS) entry which is preliminary data.</text>
</comment>
<accession>A0A5C5GBW3</accession>
<dbReference type="OrthoDB" id="9796962at2"/>
<dbReference type="EMBL" id="VFFF01000002">
    <property type="protein sequence ID" value="TNY31597.1"/>
    <property type="molecule type" value="Genomic_DNA"/>
</dbReference>
<keyword evidence="4" id="KW-1185">Reference proteome</keyword>
<keyword evidence="2" id="KW-0732">Signal</keyword>
<dbReference type="Pfam" id="PF04314">
    <property type="entry name" value="PCuAC"/>
    <property type="match status" value="1"/>
</dbReference>
<evidence type="ECO:0000313" key="4">
    <source>
        <dbReference type="Proteomes" id="UP000314011"/>
    </source>
</evidence>
<feature type="signal peptide" evidence="2">
    <location>
        <begin position="1"/>
        <end position="18"/>
    </location>
</feature>
<dbReference type="InterPro" id="IPR007410">
    <property type="entry name" value="LpqE-like"/>
</dbReference>
<dbReference type="Proteomes" id="UP000314011">
    <property type="component" value="Unassembled WGS sequence"/>
</dbReference>
<sequence>MRHLLAVALLLSPVVAFAQDDQHEEEHHDHEHEEAHAADDAHDHQEDHAHDDDGHVSELGDLRVLHAWSRATSGPDALVFMSIDNDGEQIAVLSGAEAEMADSASLVGAPINAGGDPLPLEMLEVAGGTMFDMRPDTVYILLEGIDGPFAEGDAFEVELEFEELGHLHVNVDVEAENAQQHSHAGHMHE</sequence>
<dbReference type="RefSeq" id="WP_140196714.1">
    <property type="nucleotide sequence ID" value="NZ_CP065915.1"/>
</dbReference>
<dbReference type="InterPro" id="IPR036182">
    <property type="entry name" value="PCuAC_sf"/>
</dbReference>
<reference evidence="3 4" key="1">
    <citation type="submission" date="2019-06" db="EMBL/GenBank/DDBJ databases">
        <title>Genome of new Rhodobacteraceae sp. SM1903.</title>
        <authorList>
            <person name="Ren X."/>
        </authorList>
    </citation>
    <scope>NUCLEOTIDE SEQUENCE [LARGE SCALE GENOMIC DNA]</scope>
    <source>
        <strain evidence="3 4">SM1903</strain>
    </source>
</reference>